<dbReference type="InterPro" id="IPR026763">
    <property type="entry name" value="TMEM182"/>
</dbReference>
<reference evidence="6" key="1">
    <citation type="submission" date="2025-08" db="UniProtKB">
        <authorList>
            <consortium name="Ensembl"/>
        </authorList>
    </citation>
    <scope>IDENTIFICATION</scope>
</reference>
<dbReference type="Ensembl" id="ENSNMLT00000033763.1">
    <property type="protein sequence ID" value="ENSNMLP00000030279.1"/>
    <property type="gene ID" value="ENSNMLG00000019101.1"/>
</dbReference>
<keyword evidence="3 5" id="KW-1133">Transmembrane helix</keyword>
<dbReference type="Pfam" id="PF13903">
    <property type="entry name" value="Claudin_2"/>
    <property type="match status" value="1"/>
</dbReference>
<comment type="subcellular location">
    <subcellularLocation>
        <location evidence="1">Membrane</location>
        <topology evidence="1">Multi-pass membrane protein</topology>
    </subcellularLocation>
</comment>
<keyword evidence="7" id="KW-1185">Reference proteome</keyword>
<protein>
    <recommendedName>
        <fullName evidence="8">Transmembrane protein 182</fullName>
    </recommendedName>
</protein>
<feature type="transmembrane region" description="Helical" evidence="5">
    <location>
        <begin position="144"/>
        <end position="166"/>
    </location>
</feature>
<evidence type="ECO:0000256" key="1">
    <source>
        <dbReference type="ARBA" id="ARBA00004141"/>
    </source>
</evidence>
<sequence length="226" mass="24590">MKIGAAALFGGVLGVLGTLCFFLAFATDYWLVASDNCGPTEMPKTTQDENGTITVLEPVSPSSLTLLHEGFFWRCSFQVELSAEPHLATLFSEYSYVAIHSTTIIFFFRGFWTVLMILALLCAPIGGFLLVCGIPFYSHKLYRVGGALLIAAACLFLSVLLLYVMWMELVDVKRYILQEKGESCPGADVQIHYGLSFMVAAAAVPLVLTSGTVFMCVARALSGDKL</sequence>
<evidence type="ECO:0000256" key="2">
    <source>
        <dbReference type="ARBA" id="ARBA00022692"/>
    </source>
</evidence>
<keyword evidence="4 5" id="KW-0472">Membrane</keyword>
<accession>A0A8C6U2Y9</accession>
<evidence type="ECO:0000256" key="5">
    <source>
        <dbReference type="SAM" id="Phobius"/>
    </source>
</evidence>
<feature type="transmembrane region" description="Helical" evidence="5">
    <location>
        <begin position="111"/>
        <end position="137"/>
    </location>
</feature>
<evidence type="ECO:0000313" key="6">
    <source>
        <dbReference type="Ensembl" id="ENSNMLP00000030279.1"/>
    </source>
</evidence>
<dbReference type="PANTHER" id="PTHR32012:SF2">
    <property type="entry name" value="TRANSMEMBRANE PROTEIN 182"/>
    <property type="match status" value="1"/>
</dbReference>
<dbReference type="InterPro" id="IPR004031">
    <property type="entry name" value="PMP22/EMP/MP20/Claudin"/>
</dbReference>
<dbReference type="GO" id="GO:0016020">
    <property type="term" value="C:membrane"/>
    <property type="evidence" value="ECO:0007669"/>
    <property type="project" value="UniProtKB-SubCell"/>
</dbReference>
<dbReference type="Proteomes" id="UP000694523">
    <property type="component" value="Unplaced"/>
</dbReference>
<organism evidence="6 7">
    <name type="scientific">Neogobius melanostomus</name>
    <name type="common">round goby</name>
    <dbReference type="NCBI Taxonomy" id="47308"/>
    <lineage>
        <taxon>Eukaryota</taxon>
        <taxon>Metazoa</taxon>
        <taxon>Chordata</taxon>
        <taxon>Craniata</taxon>
        <taxon>Vertebrata</taxon>
        <taxon>Euteleostomi</taxon>
        <taxon>Actinopterygii</taxon>
        <taxon>Neopterygii</taxon>
        <taxon>Teleostei</taxon>
        <taxon>Neoteleostei</taxon>
        <taxon>Acanthomorphata</taxon>
        <taxon>Gobiaria</taxon>
        <taxon>Gobiiformes</taxon>
        <taxon>Gobioidei</taxon>
        <taxon>Gobiidae</taxon>
        <taxon>Benthophilinae</taxon>
        <taxon>Neogobiini</taxon>
        <taxon>Neogobius</taxon>
    </lineage>
</organism>
<name>A0A8C6U2Y9_9GOBI</name>
<proteinExistence type="predicted"/>
<feature type="transmembrane region" description="Helical" evidence="5">
    <location>
        <begin position="195"/>
        <end position="221"/>
    </location>
</feature>
<dbReference type="AlphaFoldDB" id="A0A8C6U2Y9"/>
<evidence type="ECO:0000313" key="7">
    <source>
        <dbReference type="Proteomes" id="UP000694523"/>
    </source>
</evidence>
<dbReference type="PANTHER" id="PTHR32012">
    <property type="entry name" value="TRANSMEMBRANE PROTEIN 182-RELATED"/>
    <property type="match status" value="1"/>
</dbReference>
<evidence type="ECO:0000256" key="3">
    <source>
        <dbReference type="ARBA" id="ARBA00022989"/>
    </source>
</evidence>
<evidence type="ECO:0008006" key="8">
    <source>
        <dbReference type="Google" id="ProtNLM"/>
    </source>
</evidence>
<evidence type="ECO:0000256" key="4">
    <source>
        <dbReference type="ARBA" id="ARBA00023136"/>
    </source>
</evidence>
<dbReference type="Gene3D" id="1.20.140.150">
    <property type="match status" value="1"/>
</dbReference>
<keyword evidence="2 5" id="KW-0812">Transmembrane</keyword>
<reference evidence="6" key="2">
    <citation type="submission" date="2025-09" db="UniProtKB">
        <authorList>
            <consortium name="Ensembl"/>
        </authorList>
    </citation>
    <scope>IDENTIFICATION</scope>
</reference>